<dbReference type="STRING" id="572480.Arnit_1279"/>
<gene>
    <name evidence="1" type="ordered locus">Arnit_1279</name>
</gene>
<evidence type="ECO:0000313" key="1">
    <source>
        <dbReference type="EMBL" id="ADG92937.1"/>
    </source>
</evidence>
<dbReference type="KEGG" id="ant:Arnit_1279"/>
<dbReference type="InterPro" id="IPR005501">
    <property type="entry name" value="LamB/YcsF/PxpA-like"/>
</dbReference>
<protein>
    <submittedName>
        <fullName evidence="1">LamB/YcsF family protein</fullName>
    </submittedName>
</protein>
<sequence length="245" mass="27689">MKIELNCDVGDSFGIWKMGNDEEIMPYINMANLACGFHAGDALNMAKSVSLAVKHNTLIGAHIAYQDLAGFGRRKIVYSLEEILAIVVYQMGALNAFCKTYGKSVSYVKPHGALFNDMMDDELIFKAILSAISSYDKNIKLIILSSQKNEKYKQIALLYGITLILEVYVDRNYHDEGFILSRTEKDSFITDELDIMQRVETLKERGYITSKNGLKLFLHADTICLHGSSEKNYEFIKTVSRLLNN</sequence>
<organism evidence="1 2">
    <name type="scientific">Arcobacter nitrofigilis (strain ATCC 33309 / DSM 7299 / CCUG 15893 / LMG 7604 / NCTC 12251 / CI)</name>
    <name type="common">Campylobacter nitrofigilis</name>
    <dbReference type="NCBI Taxonomy" id="572480"/>
    <lineage>
        <taxon>Bacteria</taxon>
        <taxon>Pseudomonadati</taxon>
        <taxon>Campylobacterota</taxon>
        <taxon>Epsilonproteobacteria</taxon>
        <taxon>Campylobacterales</taxon>
        <taxon>Arcobacteraceae</taxon>
        <taxon>Arcobacter</taxon>
    </lineage>
</organism>
<dbReference type="NCBIfam" id="NF003814">
    <property type="entry name" value="PRK05406.1-3"/>
    <property type="match status" value="1"/>
</dbReference>
<dbReference type="NCBIfam" id="NF003816">
    <property type="entry name" value="PRK05406.1-5"/>
    <property type="match status" value="1"/>
</dbReference>
<name>D5V4N2_ARCNC</name>
<dbReference type="RefSeq" id="WP_013135082.1">
    <property type="nucleotide sequence ID" value="NC_014166.1"/>
</dbReference>
<dbReference type="Proteomes" id="UP000000939">
    <property type="component" value="Chromosome"/>
</dbReference>
<dbReference type="Gene3D" id="3.20.20.370">
    <property type="entry name" value="Glycoside hydrolase/deacetylase"/>
    <property type="match status" value="1"/>
</dbReference>
<dbReference type="PANTHER" id="PTHR30292:SF0">
    <property type="entry name" value="5-OXOPROLINASE SUBUNIT A"/>
    <property type="match status" value="1"/>
</dbReference>
<dbReference type="EMBL" id="CP001999">
    <property type="protein sequence ID" value="ADG92937.1"/>
    <property type="molecule type" value="Genomic_DNA"/>
</dbReference>
<dbReference type="HOGENOM" id="CLU_069535_0_0_7"/>
<dbReference type="GO" id="GO:0005975">
    <property type="term" value="P:carbohydrate metabolic process"/>
    <property type="evidence" value="ECO:0007669"/>
    <property type="project" value="InterPro"/>
</dbReference>
<evidence type="ECO:0000313" key="2">
    <source>
        <dbReference type="Proteomes" id="UP000000939"/>
    </source>
</evidence>
<dbReference type="AlphaFoldDB" id="D5V4N2"/>
<dbReference type="CDD" id="cd10787">
    <property type="entry name" value="LamB_YcsF_like"/>
    <property type="match status" value="1"/>
</dbReference>
<dbReference type="PANTHER" id="PTHR30292">
    <property type="entry name" value="UNCHARACTERIZED PROTEIN YBGL-RELATED"/>
    <property type="match status" value="1"/>
</dbReference>
<dbReference type="InterPro" id="IPR011330">
    <property type="entry name" value="Glyco_hydro/deAcase_b/a-brl"/>
</dbReference>
<dbReference type="Pfam" id="PF03746">
    <property type="entry name" value="LamB_YcsF"/>
    <property type="match status" value="1"/>
</dbReference>
<dbReference type="SUPFAM" id="SSF88713">
    <property type="entry name" value="Glycoside hydrolase/deacetylase"/>
    <property type="match status" value="1"/>
</dbReference>
<dbReference type="OrthoDB" id="9773478at2"/>
<keyword evidence="2" id="KW-1185">Reference proteome</keyword>
<proteinExistence type="predicted"/>
<accession>D5V4N2</accession>
<reference evidence="1 2" key="1">
    <citation type="journal article" date="2010" name="Stand. Genomic Sci.">
        <title>Complete genome sequence of Arcobacter nitrofigilis type strain (CI).</title>
        <authorList>
            <person name="Pati A."/>
            <person name="Gronow S."/>
            <person name="Lapidus A."/>
            <person name="Copeland A."/>
            <person name="Glavina Del Rio T."/>
            <person name="Nolan M."/>
            <person name="Lucas S."/>
            <person name="Tice H."/>
            <person name="Cheng J.F."/>
            <person name="Han C."/>
            <person name="Chertkov O."/>
            <person name="Bruce D."/>
            <person name="Tapia R."/>
            <person name="Goodwin L."/>
            <person name="Pitluck S."/>
            <person name="Liolios K."/>
            <person name="Ivanova N."/>
            <person name="Mavromatis K."/>
            <person name="Chen A."/>
            <person name="Palaniappan K."/>
            <person name="Land M."/>
            <person name="Hauser L."/>
            <person name="Chang Y.J."/>
            <person name="Jeffries C.D."/>
            <person name="Detter J.C."/>
            <person name="Rohde M."/>
            <person name="Goker M."/>
            <person name="Bristow J."/>
            <person name="Eisen J.A."/>
            <person name="Markowitz V."/>
            <person name="Hugenholtz P."/>
            <person name="Klenk H.P."/>
            <person name="Kyrpides N.C."/>
        </authorList>
    </citation>
    <scope>NUCLEOTIDE SEQUENCE [LARGE SCALE GENOMIC DNA]</scope>
    <source>
        <strain evidence="2">ATCC 33309 / DSM 7299 / CCUG 15893 / LMG 7604 / NCTC 12251 / CI</strain>
    </source>
</reference>
<dbReference type="eggNOG" id="COG1540">
    <property type="taxonomic scope" value="Bacteria"/>
</dbReference>